<organism evidence="1 2">
    <name type="scientific">Butyricimonas virosa</name>
    <dbReference type="NCBI Taxonomy" id="544645"/>
    <lineage>
        <taxon>Bacteria</taxon>
        <taxon>Pseudomonadati</taxon>
        <taxon>Bacteroidota</taxon>
        <taxon>Bacteroidia</taxon>
        <taxon>Bacteroidales</taxon>
        <taxon>Odoribacteraceae</taxon>
        <taxon>Butyricimonas</taxon>
    </lineage>
</organism>
<comment type="caution">
    <text evidence="1">The sequence shown here is derived from an EMBL/GenBank/DDBJ whole genome shotgun (WGS) entry which is preliminary data.</text>
</comment>
<dbReference type="EMBL" id="QRZA01000002">
    <property type="protein sequence ID" value="RGV36290.1"/>
    <property type="molecule type" value="Genomic_DNA"/>
</dbReference>
<dbReference type="Pfam" id="PF16132">
    <property type="entry name" value="DUF4843"/>
    <property type="match status" value="1"/>
</dbReference>
<dbReference type="PROSITE" id="PS51257">
    <property type="entry name" value="PROKAR_LIPOPROTEIN"/>
    <property type="match status" value="1"/>
</dbReference>
<sequence>MKTRIFVLFISILAWVGCDRREIPTYNTGNHYIEFERATTDSTIFTFIYHPNNDYYELPIAVKIAGDEAGRDLTYSIAVDEEFTTAESKHYSLMPETMIFRQGMFHDTCYVRLNKTDDLSSRSVRLVLRLVATSDLPVGKLENSVAVIQFSNTVARPDWWNSDVETYYLGSYSQKKFLLFLEVTEADLTGASVSEIRAAALLFKRYLLDHVGEPETIDEDGHPMTVPVLGLEEL</sequence>
<dbReference type="RefSeq" id="WP_118258524.1">
    <property type="nucleotide sequence ID" value="NZ_CALBWO010000039.1"/>
</dbReference>
<evidence type="ECO:0000313" key="1">
    <source>
        <dbReference type="EMBL" id="RGV36290.1"/>
    </source>
</evidence>
<proteinExistence type="predicted"/>
<reference evidence="1 2" key="1">
    <citation type="submission" date="2018-08" db="EMBL/GenBank/DDBJ databases">
        <title>A genome reference for cultivated species of the human gut microbiota.</title>
        <authorList>
            <person name="Zou Y."/>
            <person name="Xue W."/>
            <person name="Luo G."/>
        </authorList>
    </citation>
    <scope>NUCLEOTIDE SEQUENCE [LARGE SCALE GENOMIC DNA]</scope>
    <source>
        <strain evidence="1 2">AF14-49</strain>
    </source>
</reference>
<gene>
    <name evidence="1" type="ORF">DWW18_02435</name>
</gene>
<dbReference type="InterPro" id="IPR032299">
    <property type="entry name" value="DUF4843"/>
</dbReference>
<protein>
    <submittedName>
        <fullName evidence="1">DUF4843 domain-containing protein</fullName>
    </submittedName>
</protein>
<evidence type="ECO:0000313" key="2">
    <source>
        <dbReference type="Proteomes" id="UP000283589"/>
    </source>
</evidence>
<name>A0A412X645_9BACT</name>
<dbReference type="AlphaFoldDB" id="A0A412X645"/>
<dbReference type="Proteomes" id="UP000283589">
    <property type="component" value="Unassembled WGS sequence"/>
</dbReference>
<accession>A0A412X645</accession>